<comment type="caution">
    <text evidence="3">The sequence shown here is derived from an EMBL/GenBank/DDBJ whole genome shotgun (WGS) entry which is preliminary data.</text>
</comment>
<proteinExistence type="predicted"/>
<feature type="domain" description="RNase H type-1" evidence="2">
    <location>
        <begin position="54"/>
        <end position="106"/>
    </location>
</feature>
<dbReference type="Gene3D" id="3.30.420.10">
    <property type="entry name" value="Ribonuclease H-like superfamily/Ribonuclease H"/>
    <property type="match status" value="1"/>
</dbReference>
<dbReference type="InterPro" id="IPR044730">
    <property type="entry name" value="RNase_H-like_dom_plant"/>
</dbReference>
<dbReference type="OrthoDB" id="1752183at2759"/>
<accession>A0A835ITF5</accession>
<evidence type="ECO:0000259" key="2">
    <source>
        <dbReference type="Pfam" id="PF13456"/>
    </source>
</evidence>
<name>A0A835ITF5_9MAGN</name>
<evidence type="ECO:0000313" key="3">
    <source>
        <dbReference type="EMBL" id="KAF9623069.1"/>
    </source>
</evidence>
<dbReference type="InterPro" id="IPR002156">
    <property type="entry name" value="RNaseH_domain"/>
</dbReference>
<dbReference type="Proteomes" id="UP000631114">
    <property type="component" value="Unassembled WGS sequence"/>
</dbReference>
<feature type="compositionally biased region" description="Polar residues" evidence="1">
    <location>
        <begin position="1"/>
        <end position="10"/>
    </location>
</feature>
<dbReference type="InterPro" id="IPR036397">
    <property type="entry name" value="RNaseH_sf"/>
</dbReference>
<keyword evidence="4" id="KW-1185">Reference proteome</keyword>
<dbReference type="GO" id="GO:0003676">
    <property type="term" value="F:nucleic acid binding"/>
    <property type="evidence" value="ECO:0007669"/>
    <property type="project" value="InterPro"/>
</dbReference>
<dbReference type="Pfam" id="PF13456">
    <property type="entry name" value="RVT_3"/>
    <property type="match status" value="1"/>
</dbReference>
<organism evidence="3 4">
    <name type="scientific">Coptis chinensis</name>
    <dbReference type="NCBI Taxonomy" id="261450"/>
    <lineage>
        <taxon>Eukaryota</taxon>
        <taxon>Viridiplantae</taxon>
        <taxon>Streptophyta</taxon>
        <taxon>Embryophyta</taxon>
        <taxon>Tracheophyta</taxon>
        <taxon>Spermatophyta</taxon>
        <taxon>Magnoliopsida</taxon>
        <taxon>Ranunculales</taxon>
        <taxon>Ranunculaceae</taxon>
        <taxon>Coptidoideae</taxon>
        <taxon>Coptis</taxon>
    </lineage>
</organism>
<dbReference type="CDD" id="cd06222">
    <property type="entry name" value="RNase_H_like"/>
    <property type="match status" value="1"/>
</dbReference>
<evidence type="ECO:0000313" key="4">
    <source>
        <dbReference type="Proteomes" id="UP000631114"/>
    </source>
</evidence>
<protein>
    <recommendedName>
        <fullName evidence="2">RNase H type-1 domain-containing protein</fullName>
    </recommendedName>
</protein>
<dbReference type="AlphaFoldDB" id="A0A835ITF5"/>
<feature type="region of interest" description="Disordered" evidence="1">
    <location>
        <begin position="1"/>
        <end position="40"/>
    </location>
</feature>
<dbReference type="SUPFAM" id="SSF53098">
    <property type="entry name" value="Ribonuclease H-like"/>
    <property type="match status" value="1"/>
</dbReference>
<dbReference type="EMBL" id="JADFTS010000002">
    <property type="protein sequence ID" value="KAF9623069.1"/>
    <property type="molecule type" value="Genomic_DNA"/>
</dbReference>
<dbReference type="InterPro" id="IPR012337">
    <property type="entry name" value="RNaseH-like_sf"/>
</dbReference>
<sequence length="108" mass="11130">MELRAQSGTVASAARAEYDSEEDGGMTPLGGAPMSAGEHNGSKLDRYAPYVTLNIDGASHGNPGPAGMGCVLRNYDGGFIVASVDYVPVGTSFLAEALAMRLGLDQVH</sequence>
<reference evidence="3 4" key="1">
    <citation type="submission" date="2020-10" db="EMBL/GenBank/DDBJ databases">
        <title>The Coptis chinensis genome and diversification of protoberbering-type alkaloids.</title>
        <authorList>
            <person name="Wang B."/>
            <person name="Shu S."/>
            <person name="Song C."/>
            <person name="Liu Y."/>
        </authorList>
    </citation>
    <scope>NUCLEOTIDE SEQUENCE [LARGE SCALE GENOMIC DNA]</scope>
    <source>
        <strain evidence="3">HL-2020</strain>
        <tissue evidence="3">Leaf</tissue>
    </source>
</reference>
<gene>
    <name evidence="3" type="ORF">IFM89_036205</name>
</gene>
<evidence type="ECO:0000256" key="1">
    <source>
        <dbReference type="SAM" id="MobiDB-lite"/>
    </source>
</evidence>
<dbReference type="GO" id="GO:0004523">
    <property type="term" value="F:RNA-DNA hybrid ribonuclease activity"/>
    <property type="evidence" value="ECO:0007669"/>
    <property type="project" value="InterPro"/>
</dbReference>